<evidence type="ECO:0000256" key="5">
    <source>
        <dbReference type="ARBA" id="ARBA00023157"/>
    </source>
</evidence>
<comment type="similarity">
    <text evidence="2">Belongs to the PBP/GOBP family.</text>
</comment>
<evidence type="ECO:0000256" key="1">
    <source>
        <dbReference type="ARBA" id="ARBA00004613"/>
    </source>
</evidence>
<dbReference type="PANTHER" id="PTHR21066:SF3">
    <property type="entry name" value="IP02236P"/>
    <property type="match status" value="1"/>
</dbReference>
<dbReference type="SMR" id="Q16PX8"/>
<reference evidence="7" key="3">
    <citation type="submission" date="2012-09" db="EMBL/GenBank/DDBJ databases">
        <authorList>
            <consortium name="VectorBase"/>
        </authorList>
    </citation>
    <scope>NUCLEOTIDE SEQUENCE</scope>
    <source>
        <strain evidence="7">Liverpool</strain>
    </source>
</reference>
<dbReference type="GO" id="GO:0005576">
    <property type="term" value="C:extracellular region"/>
    <property type="evidence" value="ECO:0007669"/>
    <property type="project" value="UniProtKB-SubCell"/>
</dbReference>
<name>Q16PX8_AEDAE</name>
<evidence type="ECO:0000313" key="8">
    <source>
        <dbReference type="Proteomes" id="UP000682892"/>
    </source>
</evidence>
<organism evidence="7 8">
    <name type="scientific">Aedes aegypti</name>
    <name type="common">Yellowfever mosquito</name>
    <name type="synonym">Culex aegypti</name>
    <dbReference type="NCBI Taxonomy" id="7159"/>
    <lineage>
        <taxon>Eukaryota</taxon>
        <taxon>Metazoa</taxon>
        <taxon>Ecdysozoa</taxon>
        <taxon>Arthropoda</taxon>
        <taxon>Hexapoda</taxon>
        <taxon>Insecta</taxon>
        <taxon>Pterygota</taxon>
        <taxon>Neoptera</taxon>
        <taxon>Endopterygota</taxon>
        <taxon>Diptera</taxon>
        <taxon>Nematocera</taxon>
        <taxon>Culicoidea</taxon>
        <taxon>Culicidae</taxon>
        <taxon>Culicinae</taxon>
        <taxon>Aedini</taxon>
        <taxon>Aedes</taxon>
        <taxon>Stegomyia</taxon>
    </lineage>
</organism>
<dbReference type="InterPro" id="IPR052295">
    <property type="entry name" value="Odorant-binding_protein"/>
</dbReference>
<reference evidence="7" key="1">
    <citation type="submission" date="2005-10" db="EMBL/GenBank/DDBJ databases">
        <authorList>
            <person name="Loftus B.J."/>
            <person name="Nene V.M."/>
            <person name="Hannick L.I."/>
            <person name="Bidwell S."/>
            <person name="Haas B."/>
            <person name="Amedeo P."/>
            <person name="Orvis J."/>
            <person name="Wortman J.R."/>
            <person name="White O.R."/>
            <person name="Salzberg S."/>
            <person name="Shumway M."/>
            <person name="Koo H."/>
            <person name="Zhao Y."/>
            <person name="Holmes M."/>
            <person name="Miller J."/>
            <person name="Schatz M."/>
            <person name="Pop M."/>
            <person name="Pai G."/>
            <person name="Utterback T."/>
            <person name="Rogers Y.-H."/>
            <person name="Kravitz S."/>
            <person name="Fraser C.M."/>
        </authorList>
    </citation>
    <scope>NUCLEOTIDE SEQUENCE</scope>
    <source>
        <strain evidence="7">Liverpool</strain>
    </source>
</reference>
<dbReference type="Pfam" id="PF22651">
    <property type="entry name" value="OBP47_like"/>
    <property type="match status" value="1"/>
</dbReference>
<dbReference type="PaxDb" id="7159-AAEL011490-PA"/>
<protein>
    <submittedName>
        <fullName evidence="7">AAEL011490-PA</fullName>
    </submittedName>
</protein>
<evidence type="ECO:0000259" key="6">
    <source>
        <dbReference type="Pfam" id="PF22651"/>
    </source>
</evidence>
<gene>
    <name evidence="7" type="ORF">AaeL_AAEL011490</name>
</gene>
<keyword evidence="4" id="KW-0964">Secreted</keyword>
<keyword evidence="3" id="KW-0813">Transport</keyword>
<dbReference type="AlphaFoldDB" id="Q16PX8"/>
<dbReference type="VEuPathDB" id="VectorBase:AAEL027713"/>
<dbReference type="eggNOG" id="ENOG502T6XS">
    <property type="taxonomic scope" value="Eukaryota"/>
</dbReference>
<feature type="non-terminal residue" evidence="7">
    <location>
        <position position="1"/>
    </location>
</feature>
<accession>Q16PX8</accession>
<dbReference type="PhylomeDB" id="Q16PX8"/>
<reference evidence="7" key="2">
    <citation type="journal article" date="2007" name="Science">
        <title>Genome sequence of Aedes aegypti, a major arbovirus vector.</title>
        <authorList>
            <person name="Nene V."/>
            <person name="Wortman J.R."/>
            <person name="Lawson D."/>
            <person name="Haas B."/>
            <person name="Kodira C."/>
            <person name="Tu Z.J."/>
            <person name="Loftus B."/>
            <person name="Xi Z."/>
            <person name="Megy K."/>
            <person name="Grabherr M."/>
            <person name="Ren Q."/>
            <person name="Zdobnov E.M."/>
            <person name="Lobo N.F."/>
            <person name="Campbell K.S."/>
            <person name="Brown S.E."/>
            <person name="Bonaldo M.F."/>
            <person name="Zhu J."/>
            <person name="Sinkins S.P."/>
            <person name="Hogenkamp D.G."/>
            <person name="Amedeo P."/>
            <person name="Arensburger P."/>
            <person name="Atkinson P.W."/>
            <person name="Bidwell S."/>
            <person name="Biedler J."/>
            <person name="Birney E."/>
            <person name="Bruggner R.V."/>
            <person name="Costas J."/>
            <person name="Coy M.R."/>
            <person name="Crabtree J."/>
            <person name="Crawford M."/>
            <person name="Debruyn B."/>
            <person name="Decaprio D."/>
            <person name="Eiglmeier K."/>
            <person name="Eisenstadt E."/>
            <person name="El-Dorry H."/>
            <person name="Gelbart W.M."/>
            <person name="Gomes S.L."/>
            <person name="Hammond M."/>
            <person name="Hannick L.I."/>
            <person name="Hogan J.R."/>
            <person name="Holmes M.H."/>
            <person name="Jaffe D."/>
            <person name="Johnston J.S."/>
            <person name="Kennedy R.C."/>
            <person name="Koo H."/>
            <person name="Kravitz S."/>
            <person name="Kriventseva E.V."/>
            <person name="Kulp D."/>
            <person name="Labutti K."/>
            <person name="Lee E."/>
            <person name="Li S."/>
            <person name="Lovin D.D."/>
            <person name="Mao C."/>
            <person name="Mauceli E."/>
            <person name="Menck C.F."/>
            <person name="Miller J.R."/>
            <person name="Montgomery P."/>
            <person name="Mori A."/>
            <person name="Nascimento A.L."/>
            <person name="Naveira H.F."/>
            <person name="Nusbaum C."/>
            <person name="O'leary S."/>
            <person name="Orvis J."/>
            <person name="Pertea M."/>
            <person name="Quesneville H."/>
            <person name="Reidenbach K.R."/>
            <person name="Rogers Y.H."/>
            <person name="Roth C.W."/>
            <person name="Schneider J.R."/>
            <person name="Schatz M."/>
            <person name="Shumway M."/>
            <person name="Stanke M."/>
            <person name="Stinson E.O."/>
            <person name="Tubio J.M."/>
            <person name="Vanzee J.P."/>
            <person name="Verjovski-Almeida S."/>
            <person name="Werner D."/>
            <person name="White O."/>
            <person name="Wyder S."/>
            <person name="Zeng Q."/>
            <person name="Zhao Q."/>
            <person name="Zhao Y."/>
            <person name="Hill C.A."/>
            <person name="Raikhel A.S."/>
            <person name="Soares M.B."/>
            <person name="Knudson D.L."/>
            <person name="Lee N.H."/>
            <person name="Galagan J."/>
            <person name="Salzberg S.L."/>
            <person name="Paulsen I.T."/>
            <person name="Dimopoulos G."/>
            <person name="Collins F.H."/>
            <person name="Birren B."/>
            <person name="Fraser-Liggett C.M."/>
            <person name="Severson D.W."/>
        </authorList>
    </citation>
    <scope>NUCLEOTIDE SEQUENCE [LARGE SCALE GENOMIC DNA]</scope>
    <source>
        <strain evidence="7">Liverpool</strain>
    </source>
</reference>
<dbReference type="InterPro" id="IPR054577">
    <property type="entry name" value="OBP47-like_dom"/>
</dbReference>
<keyword evidence="5" id="KW-1015">Disulfide bond</keyword>
<dbReference type="HOGENOM" id="CLU_125128_0_0_1"/>
<evidence type="ECO:0000313" key="7">
    <source>
        <dbReference type="EMBL" id="EAT36420.1"/>
    </source>
</evidence>
<feature type="domain" description="OBP47-like" evidence="6">
    <location>
        <begin position="40"/>
        <end position="179"/>
    </location>
</feature>
<evidence type="ECO:0000256" key="4">
    <source>
        <dbReference type="ARBA" id="ARBA00022525"/>
    </source>
</evidence>
<dbReference type="PANTHER" id="PTHR21066">
    <property type="entry name" value="ODORANT-BINDING PROTEIN 59A-RELATED"/>
    <property type="match status" value="1"/>
</dbReference>
<dbReference type="Gene3D" id="1.10.238.270">
    <property type="match status" value="1"/>
</dbReference>
<evidence type="ECO:0000256" key="3">
    <source>
        <dbReference type="ARBA" id="ARBA00022448"/>
    </source>
</evidence>
<dbReference type="Proteomes" id="UP000682892">
    <property type="component" value="Unassembled WGS sequence"/>
</dbReference>
<proteinExistence type="inferred from homology"/>
<evidence type="ECO:0000256" key="2">
    <source>
        <dbReference type="ARBA" id="ARBA00008098"/>
    </source>
</evidence>
<sequence length="199" mass="22186">LLIRFNTNLKTQVVAQLPQEDISCYMGNVKIARECCLMPRFIDKTVDDACTAEHKNPGPRVPPWTAKTEGSCVVECVLTRIKSFSNNIIDKEATKLSFGKSIGIKTFFGAVTNRSVDLCHKRILNNTALQLANPVSHDSNRTACSFVPTVFLDCFKENVFMNCPKQKWINVPECNALRSKISSGCTFNAIKGYSNSTHF</sequence>
<comment type="subcellular location">
    <subcellularLocation>
        <location evidence="1">Secreted</location>
    </subcellularLocation>
</comment>
<dbReference type="EMBL" id="CH477769">
    <property type="protein sequence ID" value="EAT36420.1"/>
    <property type="molecule type" value="Genomic_DNA"/>
</dbReference>